<reference evidence="8" key="1">
    <citation type="journal article" date="2016" name="Insect Biochem. Mol. Biol.">
        <title>Multifaceted biological insights from a draft genome sequence of the tobacco hornworm moth, Manduca sexta.</title>
        <authorList>
            <person name="Kanost M.R."/>
            <person name="Arrese E.L."/>
            <person name="Cao X."/>
            <person name="Chen Y.R."/>
            <person name="Chellapilla S."/>
            <person name="Goldsmith M.R."/>
            <person name="Grosse-Wilde E."/>
            <person name="Heckel D.G."/>
            <person name="Herndon N."/>
            <person name="Jiang H."/>
            <person name="Papanicolaou A."/>
            <person name="Qu J."/>
            <person name="Soulages J.L."/>
            <person name="Vogel H."/>
            <person name="Walters J."/>
            <person name="Waterhouse R.M."/>
            <person name="Ahn S.J."/>
            <person name="Almeida F.C."/>
            <person name="An C."/>
            <person name="Aqrawi P."/>
            <person name="Bretschneider A."/>
            <person name="Bryant W.B."/>
            <person name="Bucks S."/>
            <person name="Chao H."/>
            <person name="Chevignon G."/>
            <person name="Christen J.M."/>
            <person name="Clarke D.F."/>
            <person name="Dittmer N.T."/>
            <person name="Ferguson L.C.F."/>
            <person name="Garavelou S."/>
            <person name="Gordon K.H.J."/>
            <person name="Gunaratna R.T."/>
            <person name="Han Y."/>
            <person name="Hauser F."/>
            <person name="He Y."/>
            <person name="Heidel-Fischer H."/>
            <person name="Hirsh A."/>
            <person name="Hu Y."/>
            <person name="Jiang H."/>
            <person name="Kalra D."/>
            <person name="Klinner C."/>
            <person name="Konig C."/>
            <person name="Kovar C."/>
            <person name="Kroll A.R."/>
            <person name="Kuwar S.S."/>
            <person name="Lee S.L."/>
            <person name="Lehman R."/>
            <person name="Li K."/>
            <person name="Li Z."/>
            <person name="Liang H."/>
            <person name="Lovelace S."/>
            <person name="Lu Z."/>
            <person name="Mansfield J.H."/>
            <person name="McCulloch K.J."/>
            <person name="Mathew T."/>
            <person name="Morton B."/>
            <person name="Muzny D.M."/>
            <person name="Neunemann D."/>
            <person name="Ongeri F."/>
            <person name="Pauchet Y."/>
            <person name="Pu L.L."/>
            <person name="Pyrousis I."/>
            <person name="Rao X.J."/>
            <person name="Redding A."/>
            <person name="Roesel C."/>
            <person name="Sanchez-Gracia A."/>
            <person name="Schaack S."/>
            <person name="Shukla A."/>
            <person name="Tetreau G."/>
            <person name="Wang Y."/>
            <person name="Xiong G.H."/>
            <person name="Traut W."/>
            <person name="Walsh T.K."/>
            <person name="Worley K.C."/>
            <person name="Wu D."/>
            <person name="Wu W."/>
            <person name="Wu Y.Q."/>
            <person name="Zhang X."/>
            <person name="Zou Z."/>
            <person name="Zucker H."/>
            <person name="Briscoe A.D."/>
            <person name="Burmester T."/>
            <person name="Clem R.J."/>
            <person name="Feyereisen R."/>
            <person name="Grimmelikhuijzen C.J.P."/>
            <person name="Hamodrakas S.J."/>
            <person name="Hansson B.S."/>
            <person name="Huguet E."/>
            <person name="Jermiin L.S."/>
            <person name="Lan Q."/>
            <person name="Lehman H.K."/>
            <person name="Lorenzen M."/>
            <person name="Merzendorfer H."/>
            <person name="Michalopoulos I."/>
            <person name="Morton D.B."/>
            <person name="Muthukrishnan S."/>
            <person name="Oakeshott J.G."/>
            <person name="Palmer W."/>
            <person name="Park Y."/>
            <person name="Passarelli A.L."/>
            <person name="Rozas J."/>
            <person name="Schwartz L.M."/>
            <person name="Smith W."/>
            <person name="Southgate A."/>
            <person name="Vilcinskas A."/>
            <person name="Vogt R."/>
            <person name="Wang P."/>
            <person name="Werren J."/>
            <person name="Yu X.Q."/>
            <person name="Zhou J.J."/>
            <person name="Brown S.J."/>
            <person name="Scherer S.E."/>
            <person name="Richards S."/>
            <person name="Blissard G.W."/>
        </authorList>
    </citation>
    <scope>NUCLEOTIDE SEQUENCE</scope>
</reference>
<keyword evidence="3 5" id="KW-0863">Zinc-finger</keyword>
<name>A0A922CYJ5_MANSE</name>
<dbReference type="InterPro" id="IPR013087">
    <property type="entry name" value="Znf_C2H2_type"/>
</dbReference>
<gene>
    <name evidence="8" type="ORF">O3G_MSEX013697</name>
</gene>
<proteinExistence type="predicted"/>
<dbReference type="GO" id="GO:0008270">
    <property type="term" value="F:zinc ion binding"/>
    <property type="evidence" value="ECO:0007669"/>
    <property type="project" value="UniProtKB-KW"/>
</dbReference>
<feature type="domain" description="C2H2-type" evidence="7">
    <location>
        <begin position="258"/>
        <end position="285"/>
    </location>
</feature>
<accession>A0A922CYJ5</accession>
<feature type="region of interest" description="Disordered" evidence="6">
    <location>
        <begin position="376"/>
        <end position="399"/>
    </location>
</feature>
<dbReference type="PANTHER" id="PTHR24409:SF295">
    <property type="entry name" value="AZ2-RELATED"/>
    <property type="match status" value="1"/>
</dbReference>
<protein>
    <recommendedName>
        <fullName evidence="7">C2H2-type domain-containing protein</fullName>
    </recommendedName>
</protein>
<keyword evidence="9" id="KW-1185">Reference proteome</keyword>
<keyword evidence="4" id="KW-0862">Zinc</keyword>
<comment type="caution">
    <text evidence="8">The sequence shown here is derived from an EMBL/GenBank/DDBJ whole genome shotgun (WGS) entry which is preliminary data.</text>
</comment>
<evidence type="ECO:0000313" key="8">
    <source>
        <dbReference type="EMBL" id="KAG6463147.1"/>
    </source>
</evidence>
<dbReference type="EMBL" id="JH668946">
    <property type="protein sequence ID" value="KAG6463147.1"/>
    <property type="molecule type" value="Genomic_DNA"/>
</dbReference>
<evidence type="ECO:0000256" key="1">
    <source>
        <dbReference type="ARBA" id="ARBA00022723"/>
    </source>
</evidence>
<evidence type="ECO:0000256" key="6">
    <source>
        <dbReference type="SAM" id="MobiDB-lite"/>
    </source>
</evidence>
<reference evidence="8" key="2">
    <citation type="submission" date="2020-12" db="EMBL/GenBank/DDBJ databases">
        <authorList>
            <person name="Kanost M."/>
        </authorList>
    </citation>
    <scope>NUCLEOTIDE SEQUENCE</scope>
</reference>
<dbReference type="AlphaFoldDB" id="A0A922CYJ5"/>
<evidence type="ECO:0000313" key="9">
    <source>
        <dbReference type="Proteomes" id="UP000791440"/>
    </source>
</evidence>
<evidence type="ECO:0000256" key="2">
    <source>
        <dbReference type="ARBA" id="ARBA00022737"/>
    </source>
</evidence>
<dbReference type="FunFam" id="3.30.160.60:FF:000710">
    <property type="entry name" value="Zinc finger protein 768"/>
    <property type="match status" value="1"/>
</dbReference>
<dbReference type="FunFam" id="3.30.160.60:FF:000100">
    <property type="entry name" value="Zinc finger 45-like"/>
    <property type="match status" value="1"/>
</dbReference>
<keyword evidence="1" id="KW-0479">Metal-binding</keyword>
<organism evidence="8 9">
    <name type="scientific">Manduca sexta</name>
    <name type="common">Tobacco hawkmoth</name>
    <name type="synonym">Tobacco hornworm</name>
    <dbReference type="NCBI Taxonomy" id="7130"/>
    <lineage>
        <taxon>Eukaryota</taxon>
        <taxon>Metazoa</taxon>
        <taxon>Ecdysozoa</taxon>
        <taxon>Arthropoda</taxon>
        <taxon>Hexapoda</taxon>
        <taxon>Insecta</taxon>
        <taxon>Pterygota</taxon>
        <taxon>Neoptera</taxon>
        <taxon>Endopterygota</taxon>
        <taxon>Lepidoptera</taxon>
        <taxon>Glossata</taxon>
        <taxon>Ditrysia</taxon>
        <taxon>Bombycoidea</taxon>
        <taxon>Sphingidae</taxon>
        <taxon>Sphinginae</taxon>
        <taxon>Sphingini</taxon>
        <taxon>Manduca</taxon>
    </lineage>
</organism>
<dbReference type="PROSITE" id="PS00028">
    <property type="entry name" value="ZINC_FINGER_C2H2_1"/>
    <property type="match status" value="2"/>
</dbReference>
<dbReference type="PROSITE" id="PS50157">
    <property type="entry name" value="ZINC_FINGER_C2H2_2"/>
    <property type="match status" value="3"/>
</dbReference>
<dbReference type="Gene3D" id="3.30.160.60">
    <property type="entry name" value="Classic Zinc Finger"/>
    <property type="match status" value="3"/>
</dbReference>
<dbReference type="SUPFAM" id="SSF57667">
    <property type="entry name" value="beta-beta-alpha zinc fingers"/>
    <property type="match status" value="1"/>
</dbReference>
<dbReference type="FunFam" id="3.30.160.60:FF:000446">
    <property type="entry name" value="Zinc finger protein"/>
    <property type="match status" value="1"/>
</dbReference>
<dbReference type="Pfam" id="PF00096">
    <property type="entry name" value="zf-C2H2"/>
    <property type="match status" value="3"/>
</dbReference>
<dbReference type="PANTHER" id="PTHR24409">
    <property type="entry name" value="ZINC FINGER PROTEIN 142"/>
    <property type="match status" value="1"/>
</dbReference>
<dbReference type="GO" id="GO:0005634">
    <property type="term" value="C:nucleus"/>
    <property type="evidence" value="ECO:0007669"/>
    <property type="project" value="TreeGrafter"/>
</dbReference>
<dbReference type="GO" id="GO:0000977">
    <property type="term" value="F:RNA polymerase II transcription regulatory region sequence-specific DNA binding"/>
    <property type="evidence" value="ECO:0007669"/>
    <property type="project" value="TreeGrafter"/>
</dbReference>
<keyword evidence="2" id="KW-0677">Repeat</keyword>
<sequence>MPRCFLYSVRQLYDDFIHDFAHISPQTETKPRTTKLNLKRQKNLLKNTETIYHDKVPICNRFYLQLLKRSQFVQSFVDAECYDFAAESEKPVTSPVFKKGLIKKEDKTYNLRSNESKTRKYYEKPRARKARSCDGKLHEVKKNIANTGTEPLKKIEDMKKRKPKIPLEPIIEEIKNRDPLKYFNKGGSEIDKIAEKLKSLAKKTVEDKLDKELLTCSESFEWQQADKENKALKNNADVKKEVSEPIWPETRRPARTTHTCSYCGKGFDRPWVLKGHLRLHTGERPFPCPHPHCGRTFADRSNLRAHQRTRGHHSWQWRCPECGKAFSQRRYLERHRADACRKYKQHSRNSKCNEAKNIPEAPPVPLYGIIRHNEVKSPPQEAKTDCQDGPIDLSCKKNN</sequence>
<feature type="domain" description="C2H2-type" evidence="7">
    <location>
        <begin position="286"/>
        <end position="318"/>
    </location>
</feature>
<dbReference type="InterPro" id="IPR036236">
    <property type="entry name" value="Znf_C2H2_sf"/>
</dbReference>
<feature type="domain" description="C2H2-type" evidence="7">
    <location>
        <begin position="317"/>
        <end position="351"/>
    </location>
</feature>
<dbReference type="Proteomes" id="UP000791440">
    <property type="component" value="Unassembled WGS sequence"/>
</dbReference>
<dbReference type="SMART" id="SM00355">
    <property type="entry name" value="ZnF_C2H2"/>
    <property type="match status" value="3"/>
</dbReference>
<evidence type="ECO:0000256" key="3">
    <source>
        <dbReference type="ARBA" id="ARBA00022771"/>
    </source>
</evidence>
<dbReference type="OrthoDB" id="6910977at2759"/>
<evidence type="ECO:0000256" key="4">
    <source>
        <dbReference type="ARBA" id="ARBA00022833"/>
    </source>
</evidence>
<evidence type="ECO:0000259" key="7">
    <source>
        <dbReference type="PROSITE" id="PS50157"/>
    </source>
</evidence>
<evidence type="ECO:0000256" key="5">
    <source>
        <dbReference type="PROSITE-ProRule" id="PRU00042"/>
    </source>
</evidence>
<dbReference type="GO" id="GO:0000981">
    <property type="term" value="F:DNA-binding transcription factor activity, RNA polymerase II-specific"/>
    <property type="evidence" value="ECO:0007669"/>
    <property type="project" value="TreeGrafter"/>
</dbReference>